<evidence type="ECO:0000313" key="3">
    <source>
        <dbReference type="EMBL" id="AZA16931.1"/>
    </source>
</evidence>
<protein>
    <submittedName>
        <fullName evidence="3">DUF1906 domain-containing protein</fullName>
    </submittedName>
</protein>
<sequence length="707" mass="75966">MDERVKDVQVWLNQTYGKVSGFKKAPENGQTGWPTIYSLREGLQHELGITALAEGFGDSTKQALSTKIGDLKPGYRGKIIKLVKGAFWCKGISPNNFTDNFDSDLTTAIKSLQEGAGITANGKLTVNLMAALFDMSAFVLIPGQGKSKVRQMQQYLNGKYGDELGILPCDGIYQRATNTALIFALQKAIGVAGANGNYGPGTVAATPTVSEGASSEVVQVIQYGLLVNGFYDGDCDGKYDADVTSAVIAFRKFMNLPPFTGKSDLSVIKGLLTSNGNTDRDSIALDTSAQLTDKDISNFKRYGFSVVGRYLTGSVGTGESKRNKYLTSDELERITDAGLRVFPIYEDGGYEIEYFSRNRGYQDGITAAKKAAELGFPSGTVIYFAVDVDIQDGDIEGTVVSYMKGVIDAVKLSPYEPGIYGTRNVCLHGEEVGMKYSFMADMSYGWSGNLGFRMPTNWAFDQFTEYPIGSTDIDQVAASGKDAGVNKFSPQLYGTISYREVAADVLKGFGKSVSAEFNKKIELVDIPSLKISVELVNSLSVADESPAITISNGKLDSISFANWLQTSGHIKGNGVDAVVNEANKVISSASITNGNVAIEASINNSGESKLKFIYHILEAKDKQLDNELSVVITVTSKPTDLFTGTKIPNVDVPKLVTQSQTDQKSWETLIGFSTVVAIAGVSIFISGGTLSVLLDLIPQLFTGLLVG</sequence>
<dbReference type="SUPFAM" id="SSF47090">
    <property type="entry name" value="PGBD-like"/>
    <property type="match status" value="2"/>
</dbReference>
<accession>A0A3G6JGG8</accession>
<organism evidence="3">
    <name type="scientific">Lactobacillus delbrueckii subsp. lactis</name>
    <dbReference type="NCBI Taxonomy" id="29397"/>
    <lineage>
        <taxon>Bacteria</taxon>
        <taxon>Bacillati</taxon>
        <taxon>Bacillota</taxon>
        <taxon>Bacilli</taxon>
        <taxon>Lactobacillales</taxon>
        <taxon>Lactobacillaceae</taxon>
        <taxon>Lactobacillus</taxon>
    </lineage>
</organism>
<proteinExistence type="predicted"/>
<dbReference type="SUPFAM" id="SSF51445">
    <property type="entry name" value="(Trans)glycosidases"/>
    <property type="match status" value="1"/>
</dbReference>
<name>A0A3G6JGG8_LACDL</name>
<dbReference type="InterPro" id="IPR015020">
    <property type="entry name" value="Rv2525c-like_Glyco_Hydro-like"/>
</dbReference>
<dbReference type="EMBL" id="CP031023">
    <property type="protein sequence ID" value="AZA16931.1"/>
    <property type="molecule type" value="Genomic_DNA"/>
</dbReference>
<gene>
    <name evidence="3" type="ORF">DQL93_11040</name>
</gene>
<feature type="domain" description="Peptidoglycan binding-like" evidence="1">
    <location>
        <begin position="215"/>
        <end position="267"/>
    </location>
</feature>
<evidence type="ECO:0000259" key="1">
    <source>
        <dbReference type="Pfam" id="PF01471"/>
    </source>
</evidence>
<feature type="domain" description="Rv2525c-like glycoside hydrolase-like" evidence="2">
    <location>
        <begin position="299"/>
        <end position="477"/>
    </location>
</feature>
<dbReference type="InterPro" id="IPR036365">
    <property type="entry name" value="PGBD-like_sf"/>
</dbReference>
<dbReference type="AlphaFoldDB" id="A0A3G6JGG8"/>
<evidence type="ECO:0000259" key="2">
    <source>
        <dbReference type="Pfam" id="PF08924"/>
    </source>
</evidence>
<dbReference type="Gene3D" id="1.10.101.10">
    <property type="entry name" value="PGBD-like superfamily/PGBD"/>
    <property type="match status" value="2"/>
</dbReference>
<dbReference type="InterPro" id="IPR017853">
    <property type="entry name" value="GH"/>
</dbReference>
<dbReference type="CDD" id="cd06418">
    <property type="entry name" value="GH25_BacA-like"/>
    <property type="match status" value="1"/>
</dbReference>
<dbReference type="Pfam" id="PF01471">
    <property type="entry name" value="PG_binding_1"/>
    <property type="match status" value="1"/>
</dbReference>
<dbReference type="Pfam" id="PF08924">
    <property type="entry name" value="Rv2525c_GlyHyd-like"/>
    <property type="match status" value="1"/>
</dbReference>
<dbReference type="InterPro" id="IPR036366">
    <property type="entry name" value="PGBDSf"/>
</dbReference>
<dbReference type="InterPro" id="IPR002477">
    <property type="entry name" value="Peptidoglycan-bd-like"/>
</dbReference>
<dbReference type="Gene3D" id="3.20.20.80">
    <property type="entry name" value="Glycosidases"/>
    <property type="match status" value="1"/>
</dbReference>
<reference evidence="3" key="1">
    <citation type="submission" date="2018-07" db="EMBL/GenBank/DDBJ databases">
        <authorList>
            <person name="Somerville V."/>
        </authorList>
    </citation>
    <scope>NUCLEOTIDE SEQUENCE</scope>
    <source>
        <strain evidence="3">NWC_2_2</strain>
    </source>
</reference>